<feature type="binding site" evidence="7">
    <location>
        <begin position="22"/>
        <end position="24"/>
    </location>
    <ligand>
        <name>shikimate</name>
        <dbReference type="ChEBI" id="CHEBI:36208"/>
    </ligand>
</feature>
<dbReference type="EC" id="1.1.1.25" evidence="2 7"/>
<dbReference type="SUPFAM" id="SSF53223">
    <property type="entry name" value="Aminoacid dehydrogenase-like, N-terminal domain"/>
    <property type="match status" value="1"/>
</dbReference>
<dbReference type="InterPro" id="IPR011342">
    <property type="entry name" value="Shikimate_DH"/>
</dbReference>
<feature type="binding site" evidence="7">
    <location>
        <position position="265"/>
    </location>
    <ligand>
        <name>shikimate</name>
        <dbReference type="ChEBI" id="CHEBI:36208"/>
    </ligand>
</feature>
<protein>
    <recommendedName>
        <fullName evidence="2 7">Shikimate dehydrogenase (NADP(+))</fullName>
        <shortName evidence="7">SDH</shortName>
        <ecNumber evidence="2 7">1.1.1.25</ecNumber>
    </recommendedName>
</protein>
<dbReference type="SUPFAM" id="SSF51735">
    <property type="entry name" value="NAD(P)-binding Rossmann-fold domains"/>
    <property type="match status" value="1"/>
</dbReference>
<dbReference type="InterPro" id="IPR046346">
    <property type="entry name" value="Aminoacid_DH-like_N_sf"/>
</dbReference>
<feature type="domain" description="SDH C-terminal" evidence="9">
    <location>
        <begin position="260"/>
        <end position="281"/>
    </location>
</feature>
<comment type="catalytic activity">
    <reaction evidence="7">
        <text>shikimate + NADP(+) = 3-dehydroshikimate + NADPH + H(+)</text>
        <dbReference type="Rhea" id="RHEA:17737"/>
        <dbReference type="ChEBI" id="CHEBI:15378"/>
        <dbReference type="ChEBI" id="CHEBI:16630"/>
        <dbReference type="ChEBI" id="CHEBI:36208"/>
        <dbReference type="ChEBI" id="CHEBI:57783"/>
        <dbReference type="ChEBI" id="CHEBI:58349"/>
        <dbReference type="EC" id="1.1.1.25"/>
    </reaction>
</comment>
<dbReference type="PANTHER" id="PTHR21089:SF1">
    <property type="entry name" value="BIFUNCTIONAL 3-DEHYDROQUINATE DEHYDRATASE_SHIKIMATE DEHYDROGENASE, CHLOROPLASTIC"/>
    <property type="match status" value="1"/>
</dbReference>
<dbReference type="NCBIfam" id="NF009200">
    <property type="entry name" value="PRK12548.1"/>
    <property type="match status" value="1"/>
</dbReference>
<dbReference type="Gene3D" id="3.40.50.10860">
    <property type="entry name" value="Leucine Dehydrogenase, chain A, domain 1"/>
    <property type="match status" value="1"/>
</dbReference>
<evidence type="ECO:0000256" key="4">
    <source>
        <dbReference type="ARBA" id="ARBA00022857"/>
    </source>
</evidence>
<dbReference type="EMBL" id="BAABXL010000001">
    <property type="protein sequence ID" value="GAA6269037.1"/>
    <property type="molecule type" value="Genomic_DNA"/>
</dbReference>
<dbReference type="HAMAP" id="MF_00222">
    <property type="entry name" value="Shikimate_DH_AroE"/>
    <property type="match status" value="1"/>
</dbReference>
<dbReference type="InterPro" id="IPR036291">
    <property type="entry name" value="NAD(P)-bd_dom_sf"/>
</dbReference>
<sequence length="293" mass="31936">MEQRIKGTTGLMGLIGSPIGHSGSPDMYNFCFRYHGLDYAYLAFDIKEDQVGEAMDAVRTLRMRGCNVTMPCKNETVKYMDELSAAARIVGAVNTIVNDNGRLTGHMTDGVGFVNNLRANGVEVKGSRMVILGAGGAATAIQVQCALDGAASISIFNPRDPFLERAKHTAAMLETETPECRVQVFAMDDTESLRREIAQADILVNGTSAGMKPHAKTTLITDLTMLRPELVVADVVYNPLETRLLREAREVGCKTVGGKGMLLWQGAAAYQLYTGLEMPVEEYQAYLKEQGEE</sequence>
<evidence type="ECO:0000256" key="3">
    <source>
        <dbReference type="ARBA" id="ARBA00022605"/>
    </source>
</evidence>
<keyword evidence="5 7" id="KW-0560">Oxidoreductase</keyword>
<evidence type="ECO:0000313" key="11">
    <source>
        <dbReference type="Proteomes" id="UP001600894"/>
    </source>
</evidence>
<evidence type="ECO:0000256" key="6">
    <source>
        <dbReference type="ARBA" id="ARBA00023141"/>
    </source>
</evidence>
<proteinExistence type="inferred from homology"/>
<reference evidence="10 11" key="1">
    <citation type="submission" date="2024-04" db="EMBL/GenBank/DDBJ databases">
        <title>Defined microbial consortia suppress multidrug-resistant proinflammatory Enterobacteriaceae via ecological control.</title>
        <authorList>
            <person name="Furuichi M."/>
            <person name="Kawaguchi T."/>
            <person name="Pust M."/>
            <person name="Yasuma K."/>
            <person name="Plichta D."/>
            <person name="Hasegawa N."/>
            <person name="Ohya T."/>
            <person name="Bhattarai S."/>
            <person name="Sasajima S."/>
            <person name="Aoto Y."/>
            <person name="Tuganbaev T."/>
            <person name="Yaginuma M."/>
            <person name="Ueda M."/>
            <person name="Okahashi N."/>
            <person name="Amafuji K."/>
            <person name="Kiridooshi Y."/>
            <person name="Sugita K."/>
            <person name="Strazar M."/>
            <person name="Skelly A."/>
            <person name="Suda W."/>
            <person name="Hattori M."/>
            <person name="Nakamoto N."/>
            <person name="Caballero S."/>
            <person name="Norman J."/>
            <person name="Olle B."/>
            <person name="Tanoue T."/>
            <person name="Arita M."/>
            <person name="Bucci V."/>
            <person name="Atarashi K."/>
            <person name="Xavier R."/>
            <person name="Honda K."/>
        </authorList>
    </citation>
    <scope>NUCLEOTIDE SEQUENCE [LARGE SCALE GENOMIC DNA]</scope>
    <source>
        <strain evidence="11">f13</strain>
    </source>
</reference>
<keyword evidence="3 7" id="KW-0028">Amino-acid biosynthesis</keyword>
<dbReference type="NCBIfam" id="TIGR00507">
    <property type="entry name" value="aroE"/>
    <property type="match status" value="1"/>
</dbReference>
<evidence type="ECO:0000256" key="1">
    <source>
        <dbReference type="ARBA" id="ARBA00004871"/>
    </source>
</evidence>
<dbReference type="InterPro" id="IPR041121">
    <property type="entry name" value="SDH_C"/>
</dbReference>
<gene>
    <name evidence="7" type="primary">aroE</name>
    <name evidence="10" type="ORF">F130042H8_20970</name>
</gene>
<feature type="active site" description="Proton acceptor" evidence="7">
    <location>
        <position position="73"/>
    </location>
</feature>
<comment type="pathway">
    <text evidence="1 7">Metabolic intermediate biosynthesis; chorismate biosynthesis; chorismate from D-erythrose 4-phosphate and phosphoenolpyruvate: step 4/7.</text>
</comment>
<accession>A0ABQ0AYD3</accession>
<keyword evidence="6 7" id="KW-0057">Aromatic amino acid biosynthesis</keyword>
<dbReference type="NCBIfam" id="NF001319">
    <property type="entry name" value="PRK00258.3-3"/>
    <property type="match status" value="1"/>
</dbReference>
<feature type="binding site" evidence="7">
    <location>
        <position position="258"/>
    </location>
    <ligand>
        <name>NADP(+)</name>
        <dbReference type="ChEBI" id="CHEBI:58349"/>
    </ligand>
</feature>
<keyword evidence="4 7" id="KW-0521">NADP</keyword>
<name>A0ABQ0AYD3_9FIRM</name>
<comment type="function">
    <text evidence="7">Involved in the biosynthesis of the chorismate, which leads to the biosynthesis of aromatic amino acids. Catalyzes the reversible NADPH linked reduction of 3-dehydroshikimate (DHSA) to yield shikimate (SA).</text>
</comment>
<evidence type="ECO:0000256" key="2">
    <source>
        <dbReference type="ARBA" id="ARBA00012962"/>
    </source>
</evidence>
<dbReference type="Pfam" id="PF08501">
    <property type="entry name" value="Shikimate_dh_N"/>
    <property type="match status" value="1"/>
</dbReference>
<comment type="caution">
    <text evidence="10">The sequence shown here is derived from an EMBL/GenBank/DDBJ whole genome shotgun (WGS) entry which is preliminary data.</text>
</comment>
<feature type="binding site" evidence="7">
    <location>
        <position position="109"/>
    </location>
    <ligand>
        <name>shikimate</name>
        <dbReference type="ChEBI" id="CHEBI:36208"/>
    </ligand>
</feature>
<dbReference type="InterPro" id="IPR013708">
    <property type="entry name" value="Shikimate_DH-bd_N"/>
</dbReference>
<dbReference type="RefSeq" id="WP_176253967.1">
    <property type="nucleotide sequence ID" value="NZ_BAABXL010000001.1"/>
</dbReference>
<evidence type="ECO:0000256" key="5">
    <source>
        <dbReference type="ARBA" id="ARBA00023002"/>
    </source>
</evidence>
<dbReference type="Gene3D" id="3.40.50.720">
    <property type="entry name" value="NAD(P)-binding Rossmann-like Domain"/>
    <property type="match status" value="1"/>
</dbReference>
<dbReference type="PANTHER" id="PTHR21089">
    <property type="entry name" value="SHIKIMATE DEHYDROGENASE"/>
    <property type="match status" value="1"/>
</dbReference>
<feature type="domain" description="Shikimate dehydrogenase substrate binding N-terminal" evidence="8">
    <location>
        <begin position="14"/>
        <end position="96"/>
    </location>
</feature>
<feature type="binding site" evidence="7">
    <location>
        <position position="94"/>
    </location>
    <ligand>
        <name>shikimate</name>
        <dbReference type="ChEBI" id="CHEBI:36208"/>
    </ligand>
</feature>
<feature type="binding site" evidence="7">
    <location>
        <position position="235"/>
    </location>
    <ligand>
        <name>NADP(+)</name>
        <dbReference type="ChEBI" id="CHEBI:58349"/>
    </ligand>
</feature>
<organism evidence="10 11">
    <name type="scientific">Enterocloster alcoholdehydrogenati</name>
    <dbReference type="NCBI Taxonomy" id="2547410"/>
    <lineage>
        <taxon>Bacteria</taxon>
        <taxon>Bacillati</taxon>
        <taxon>Bacillota</taxon>
        <taxon>Clostridia</taxon>
        <taxon>Lachnospirales</taxon>
        <taxon>Lachnospiraceae</taxon>
        <taxon>Enterocloster</taxon>
    </lineage>
</organism>
<dbReference type="Proteomes" id="UP001600894">
    <property type="component" value="Unassembled WGS sequence"/>
</dbReference>
<comment type="subunit">
    <text evidence="7">Homodimer.</text>
</comment>
<feature type="binding site" evidence="7">
    <location>
        <begin position="133"/>
        <end position="137"/>
    </location>
    <ligand>
        <name>NADP(+)</name>
        <dbReference type="ChEBI" id="CHEBI:58349"/>
    </ligand>
</feature>
<dbReference type="CDD" id="cd01065">
    <property type="entry name" value="NAD_bind_Shikimate_DH"/>
    <property type="match status" value="1"/>
</dbReference>
<dbReference type="Pfam" id="PF18317">
    <property type="entry name" value="SDH_C"/>
    <property type="match status" value="1"/>
</dbReference>
<comment type="similarity">
    <text evidence="7">Belongs to the shikimate dehydrogenase family.</text>
</comment>
<keyword evidence="11" id="KW-1185">Reference proteome</keyword>
<feature type="binding site" evidence="7">
    <location>
        <position position="69"/>
    </location>
    <ligand>
        <name>shikimate</name>
        <dbReference type="ChEBI" id="CHEBI:36208"/>
    </ligand>
</feature>
<evidence type="ECO:0000259" key="8">
    <source>
        <dbReference type="Pfam" id="PF08501"/>
    </source>
</evidence>
<evidence type="ECO:0000259" key="9">
    <source>
        <dbReference type="Pfam" id="PF18317"/>
    </source>
</evidence>
<evidence type="ECO:0000313" key="10">
    <source>
        <dbReference type="EMBL" id="GAA6269037.1"/>
    </source>
</evidence>
<feature type="binding site" evidence="7">
    <location>
        <position position="237"/>
    </location>
    <ligand>
        <name>shikimate</name>
        <dbReference type="ChEBI" id="CHEBI:36208"/>
    </ligand>
</feature>
<dbReference type="InterPro" id="IPR022893">
    <property type="entry name" value="Shikimate_DH_fam"/>
</dbReference>
<comment type="caution">
    <text evidence="7">Lacks conserved residue(s) required for the propagation of feature annotation.</text>
</comment>
<evidence type="ECO:0000256" key="7">
    <source>
        <dbReference type="HAMAP-Rule" id="MF_00222"/>
    </source>
</evidence>